<organism evidence="2 3">
    <name type="scientific">Orchesella dallaii</name>
    <dbReference type="NCBI Taxonomy" id="48710"/>
    <lineage>
        <taxon>Eukaryota</taxon>
        <taxon>Metazoa</taxon>
        <taxon>Ecdysozoa</taxon>
        <taxon>Arthropoda</taxon>
        <taxon>Hexapoda</taxon>
        <taxon>Collembola</taxon>
        <taxon>Entomobryomorpha</taxon>
        <taxon>Entomobryoidea</taxon>
        <taxon>Orchesellidae</taxon>
        <taxon>Orchesellinae</taxon>
        <taxon>Orchesella</taxon>
    </lineage>
</organism>
<sequence length="435" mass="49004">MTTPIETKLMEEMAKCSLEQPPFSPTSTSSPFLCPQPFSHVTIPDPPSPSPGEEPKWTLYGIYLHELAAYNATGITIPQDIAEDKICELLLQSSSSKSTVTSVTTSSSSSLTATVAKATPSQPGCRSVKVTSSASTLKSSSLSASPSTQVTPKKPSVHKSLRKQSARWKRADVRHQKKLTAEKTNTKVESIMYKEKEELCDPEPTSERTEKASGKTQISATYNANETKTTGDSGTLQTSHRLTRSTTSNSVKLAVATLKSRSSSSSSSILTVATKKSPPQTTNKNRRAQKKLYYEHEQRKAMGDFKKVKSREEIERKRAIRTASYHRRKLLKSKEQKERKLAIDRASYHRRKLLKSKEQKEKRLAIGRASYHRRQRLQSKQEKERKLVLRRAVYHKRKENGQLKPLTDKQKERNKALKRIRVAAQRQKKLENVSP</sequence>
<gene>
    <name evidence="2" type="ORF">ODALV1_LOCUS19305</name>
</gene>
<feature type="compositionally biased region" description="Basic and acidic residues" evidence="1">
    <location>
        <begin position="197"/>
        <end position="213"/>
    </location>
</feature>
<feature type="compositionally biased region" description="Low complexity" evidence="1">
    <location>
        <begin position="98"/>
        <end position="119"/>
    </location>
</feature>
<evidence type="ECO:0000313" key="2">
    <source>
        <dbReference type="EMBL" id="CAL8121276.1"/>
    </source>
</evidence>
<feature type="region of interest" description="Disordered" evidence="1">
    <location>
        <begin position="197"/>
        <end position="245"/>
    </location>
</feature>
<name>A0ABP1RBD2_9HEXA</name>
<dbReference type="EMBL" id="CAXLJM020000065">
    <property type="protein sequence ID" value="CAL8121276.1"/>
    <property type="molecule type" value="Genomic_DNA"/>
</dbReference>
<feature type="compositionally biased region" description="Basic residues" evidence="1">
    <location>
        <begin position="155"/>
        <end position="168"/>
    </location>
</feature>
<feature type="compositionally biased region" description="Basic and acidic residues" evidence="1">
    <location>
        <begin position="406"/>
        <end position="415"/>
    </location>
</feature>
<feature type="region of interest" description="Disordered" evidence="1">
    <location>
        <begin position="98"/>
        <end position="171"/>
    </location>
</feature>
<dbReference type="Proteomes" id="UP001642540">
    <property type="component" value="Unassembled WGS sequence"/>
</dbReference>
<evidence type="ECO:0000256" key="1">
    <source>
        <dbReference type="SAM" id="MobiDB-lite"/>
    </source>
</evidence>
<evidence type="ECO:0000313" key="3">
    <source>
        <dbReference type="Proteomes" id="UP001642540"/>
    </source>
</evidence>
<reference evidence="2 3" key="1">
    <citation type="submission" date="2024-08" db="EMBL/GenBank/DDBJ databases">
        <authorList>
            <person name="Cucini C."/>
            <person name="Frati F."/>
        </authorList>
    </citation>
    <scope>NUCLEOTIDE SEQUENCE [LARGE SCALE GENOMIC DNA]</scope>
</reference>
<feature type="compositionally biased region" description="Low complexity" evidence="1">
    <location>
        <begin position="127"/>
        <end position="145"/>
    </location>
</feature>
<protein>
    <submittedName>
        <fullName evidence="2">Uncharacterized protein</fullName>
    </submittedName>
</protein>
<comment type="caution">
    <text evidence="2">The sequence shown here is derived from an EMBL/GenBank/DDBJ whole genome shotgun (WGS) entry which is preliminary data.</text>
</comment>
<keyword evidence="3" id="KW-1185">Reference proteome</keyword>
<accession>A0ABP1RBD2</accession>
<feature type="compositionally biased region" description="Polar residues" evidence="1">
    <location>
        <begin position="214"/>
        <end position="245"/>
    </location>
</feature>
<feature type="region of interest" description="Disordered" evidence="1">
    <location>
        <begin position="259"/>
        <end position="289"/>
    </location>
</feature>
<feature type="region of interest" description="Disordered" evidence="1">
    <location>
        <begin position="394"/>
        <end position="435"/>
    </location>
</feature>
<proteinExistence type="predicted"/>